<evidence type="ECO:0000313" key="1">
    <source>
        <dbReference type="EMBL" id="KAL3767597.1"/>
    </source>
</evidence>
<evidence type="ECO:0000313" key="2">
    <source>
        <dbReference type="Proteomes" id="UP001530400"/>
    </source>
</evidence>
<feature type="non-terminal residue" evidence="1">
    <location>
        <position position="1"/>
    </location>
</feature>
<organism evidence="1 2">
    <name type="scientific">Cyclotella atomus</name>
    <dbReference type="NCBI Taxonomy" id="382360"/>
    <lineage>
        <taxon>Eukaryota</taxon>
        <taxon>Sar</taxon>
        <taxon>Stramenopiles</taxon>
        <taxon>Ochrophyta</taxon>
        <taxon>Bacillariophyta</taxon>
        <taxon>Coscinodiscophyceae</taxon>
        <taxon>Thalassiosirophycidae</taxon>
        <taxon>Stephanodiscales</taxon>
        <taxon>Stephanodiscaceae</taxon>
        <taxon>Cyclotella</taxon>
    </lineage>
</organism>
<dbReference type="EMBL" id="JALLPJ020001362">
    <property type="protein sequence ID" value="KAL3767597.1"/>
    <property type="molecule type" value="Genomic_DNA"/>
</dbReference>
<accession>A0ABD3MW19</accession>
<gene>
    <name evidence="1" type="ORF">ACHAWO_003276</name>
</gene>
<sequence>TLSSLYELLEHFKAEWDKQQQADAIDLVWLLAIMFLLVSSFGGTRGYEVVWVDLVALLHDIEQCELEEDFTGVGWPLVGRFKMEGGGIGGHMIHITSITKSGVEFFKWAQRFAFVLKSRDRTSGWAFAQPKGDRAKASDYGDIIFTELEEIQNERPDLIDPQVEVWEDFGIQHSGRRFFDTTCRLRGVSKSDIEAQCCWMKDRQA</sequence>
<proteinExistence type="predicted"/>
<dbReference type="AlphaFoldDB" id="A0ABD3MW19"/>
<reference evidence="1 2" key="1">
    <citation type="submission" date="2024-10" db="EMBL/GenBank/DDBJ databases">
        <title>Updated reference genomes for cyclostephanoid diatoms.</title>
        <authorList>
            <person name="Roberts W.R."/>
            <person name="Alverson A.J."/>
        </authorList>
    </citation>
    <scope>NUCLEOTIDE SEQUENCE [LARGE SCALE GENOMIC DNA]</scope>
    <source>
        <strain evidence="1 2">AJA010-31</strain>
    </source>
</reference>
<protein>
    <submittedName>
        <fullName evidence="1">Uncharacterized protein</fullName>
    </submittedName>
</protein>
<name>A0ABD3MW19_9STRA</name>
<keyword evidence="2" id="KW-1185">Reference proteome</keyword>
<dbReference type="Proteomes" id="UP001530400">
    <property type="component" value="Unassembled WGS sequence"/>
</dbReference>
<comment type="caution">
    <text evidence="1">The sequence shown here is derived from an EMBL/GenBank/DDBJ whole genome shotgun (WGS) entry which is preliminary data.</text>
</comment>